<evidence type="ECO:0000313" key="2">
    <source>
        <dbReference type="Proteomes" id="UP000215215"/>
    </source>
</evidence>
<evidence type="ECO:0000313" key="1">
    <source>
        <dbReference type="EMBL" id="OYD15764.1"/>
    </source>
</evidence>
<dbReference type="AlphaFoldDB" id="A0A235BU61"/>
<proteinExistence type="predicted"/>
<protein>
    <submittedName>
        <fullName evidence="1">Uncharacterized protein</fullName>
    </submittedName>
</protein>
<dbReference type="EMBL" id="NOZQ01000103">
    <property type="protein sequence ID" value="OYD15764.1"/>
    <property type="molecule type" value="Genomic_DNA"/>
</dbReference>
<reference evidence="1 2" key="1">
    <citation type="submission" date="2017-07" db="EMBL/GenBank/DDBJ databases">
        <title>Recovery of genomes from metagenomes via a dereplication, aggregation, and scoring strategy.</title>
        <authorList>
            <person name="Sieber C.M."/>
            <person name="Probst A.J."/>
            <person name="Sharrar A."/>
            <person name="Thomas B.C."/>
            <person name="Hess M."/>
            <person name="Tringe S.G."/>
            <person name="Banfield J.F."/>
        </authorList>
    </citation>
    <scope>NUCLEOTIDE SEQUENCE [LARGE SCALE GENOMIC DNA]</scope>
    <source>
        <strain evidence="1">JGI_Cruoil_03_44_89</strain>
    </source>
</reference>
<name>A0A235BU61_UNCW3</name>
<gene>
    <name evidence="1" type="ORF">CH333_05000</name>
</gene>
<comment type="caution">
    <text evidence="1">The sequence shown here is derived from an EMBL/GenBank/DDBJ whole genome shotgun (WGS) entry which is preliminary data.</text>
</comment>
<accession>A0A235BU61</accession>
<sequence length="66" mass="7986">MPTGKRIWDQRIWDRVFDFKFCRRLCERSGTDFSLIREGESTIKINVRIFFHGTNKKRKGYLNLFG</sequence>
<dbReference type="Proteomes" id="UP000215215">
    <property type="component" value="Unassembled WGS sequence"/>
</dbReference>
<organism evidence="1 2">
    <name type="scientific">candidate division WOR-3 bacterium JGI_Cruoil_03_44_89</name>
    <dbReference type="NCBI Taxonomy" id="1973748"/>
    <lineage>
        <taxon>Bacteria</taxon>
        <taxon>Bacteria division WOR-3</taxon>
    </lineage>
</organism>